<keyword evidence="1" id="KW-0812">Transmembrane</keyword>
<organism evidence="2">
    <name type="scientific">Clostridium paraputrificum</name>
    <dbReference type="NCBI Taxonomy" id="29363"/>
    <lineage>
        <taxon>Bacteria</taxon>
        <taxon>Bacillati</taxon>
        <taxon>Bacillota</taxon>
        <taxon>Clostridia</taxon>
        <taxon>Eubacteriales</taxon>
        <taxon>Clostridiaceae</taxon>
        <taxon>Clostridium</taxon>
    </lineage>
</organism>
<feature type="transmembrane region" description="Helical" evidence="1">
    <location>
        <begin position="34"/>
        <end position="52"/>
    </location>
</feature>
<keyword evidence="1" id="KW-0472">Membrane</keyword>
<dbReference type="AlphaFoldDB" id="A0A6N3F5R2"/>
<dbReference type="EMBL" id="CACRTV010000057">
    <property type="protein sequence ID" value="VYU47299.1"/>
    <property type="molecule type" value="Genomic_DNA"/>
</dbReference>
<reference evidence="2" key="1">
    <citation type="submission" date="2019-11" db="EMBL/GenBank/DDBJ databases">
        <authorList>
            <person name="Feng L."/>
        </authorList>
    </citation>
    <scope>NUCLEOTIDE SEQUENCE</scope>
    <source>
        <strain evidence="2">CParaputrificumLFYP93</strain>
    </source>
</reference>
<accession>A0A6N3F5R2</accession>
<evidence type="ECO:0000256" key="1">
    <source>
        <dbReference type="SAM" id="Phobius"/>
    </source>
</evidence>
<gene>
    <name evidence="2" type="ORF">CPLFYP93_02400</name>
</gene>
<sequence length="97" mass="11307">MFAIVIGFCIIAILNSCFQIFTSNERVIDYINKGAIFCVFVYSMLLIINSYLTVRKTDSQGVEEIDIESYIEREDTRQYNKRYVPEPIQGSLFDEED</sequence>
<keyword evidence="1" id="KW-1133">Transmembrane helix</keyword>
<evidence type="ECO:0000313" key="2">
    <source>
        <dbReference type="EMBL" id="VYU47299.1"/>
    </source>
</evidence>
<name>A0A6N3F5R2_9CLOT</name>
<proteinExistence type="predicted"/>
<protein>
    <submittedName>
        <fullName evidence="2">Uncharacterized protein</fullName>
    </submittedName>
</protein>